<comment type="caution">
    <text evidence="2">The sequence shown here is derived from an EMBL/GenBank/DDBJ whole genome shotgun (WGS) entry which is preliminary data.</text>
</comment>
<name>A0A9P9DEB8_9HYPO</name>
<keyword evidence="1" id="KW-0812">Transmembrane</keyword>
<organism evidence="2 3">
    <name type="scientific">Dactylonectria macrodidyma</name>
    <dbReference type="NCBI Taxonomy" id="307937"/>
    <lineage>
        <taxon>Eukaryota</taxon>
        <taxon>Fungi</taxon>
        <taxon>Dikarya</taxon>
        <taxon>Ascomycota</taxon>
        <taxon>Pezizomycotina</taxon>
        <taxon>Sordariomycetes</taxon>
        <taxon>Hypocreomycetidae</taxon>
        <taxon>Hypocreales</taxon>
        <taxon>Nectriaceae</taxon>
        <taxon>Dactylonectria</taxon>
    </lineage>
</organism>
<keyword evidence="1" id="KW-0472">Membrane</keyword>
<proteinExistence type="predicted"/>
<gene>
    <name evidence="2" type="ORF">EDB81DRAFT_892284</name>
</gene>
<keyword evidence="3" id="KW-1185">Reference proteome</keyword>
<feature type="transmembrane region" description="Helical" evidence="1">
    <location>
        <begin position="5"/>
        <end position="24"/>
    </location>
</feature>
<evidence type="ECO:0000256" key="1">
    <source>
        <dbReference type="SAM" id="Phobius"/>
    </source>
</evidence>
<dbReference type="EMBL" id="JAGMUV010000028">
    <property type="protein sequence ID" value="KAH7117427.1"/>
    <property type="molecule type" value="Genomic_DNA"/>
</dbReference>
<evidence type="ECO:0000313" key="2">
    <source>
        <dbReference type="EMBL" id="KAH7117427.1"/>
    </source>
</evidence>
<dbReference type="Proteomes" id="UP000738349">
    <property type="component" value="Unassembled WGS sequence"/>
</dbReference>
<dbReference type="AlphaFoldDB" id="A0A9P9DEB8"/>
<protein>
    <submittedName>
        <fullName evidence="2">Uncharacterized protein</fullName>
    </submittedName>
</protein>
<reference evidence="2" key="1">
    <citation type="journal article" date="2021" name="Nat. Commun.">
        <title>Genetic determinants of endophytism in the Arabidopsis root mycobiome.</title>
        <authorList>
            <person name="Mesny F."/>
            <person name="Miyauchi S."/>
            <person name="Thiergart T."/>
            <person name="Pickel B."/>
            <person name="Atanasova L."/>
            <person name="Karlsson M."/>
            <person name="Huettel B."/>
            <person name="Barry K.W."/>
            <person name="Haridas S."/>
            <person name="Chen C."/>
            <person name="Bauer D."/>
            <person name="Andreopoulos W."/>
            <person name="Pangilinan J."/>
            <person name="LaButti K."/>
            <person name="Riley R."/>
            <person name="Lipzen A."/>
            <person name="Clum A."/>
            <person name="Drula E."/>
            <person name="Henrissat B."/>
            <person name="Kohler A."/>
            <person name="Grigoriev I.V."/>
            <person name="Martin F.M."/>
            <person name="Hacquard S."/>
        </authorList>
    </citation>
    <scope>NUCLEOTIDE SEQUENCE</scope>
    <source>
        <strain evidence="2">MPI-CAGE-AT-0147</strain>
    </source>
</reference>
<keyword evidence="1" id="KW-1133">Transmembrane helix</keyword>
<feature type="transmembrane region" description="Helical" evidence="1">
    <location>
        <begin position="44"/>
        <end position="62"/>
    </location>
</feature>
<accession>A0A9P9DEB8</accession>
<evidence type="ECO:0000313" key="3">
    <source>
        <dbReference type="Proteomes" id="UP000738349"/>
    </source>
</evidence>
<sequence length="64" mass="6988">MATGLMAFGFEIIIVGVVTAFPALERFGELHNGVPILPSIWLSLWNASMRIGFLLGSVFPILQQ</sequence>